<accession>A0A0F9GA32</accession>
<dbReference type="AlphaFoldDB" id="A0A0F9GA32"/>
<sequence length="514" mass="54971">MASKLTSAEVPRIGIQSPIDSIPLDEAIQAIKDKTNENVDSIAAVSIGTTNAETEAARPYHISLKERLDSIQSGQVNYLKTGGAVTEQTVPDMTVQIEAGEAKINGIDVNWTAQNSPIIDVSGISVTQTRFDVVVINSSNLITIATGTPSPDPVFPTISGTQKALAYLKLLSTTTSLNDGVEIIDARNQGATYWKEGRRAYKFKIQDAIDDITNGEIKIGRGNYFEQLILDGKSNITLNFESGAVLFRISDPSYCIRSINTVGNETTGIKIIGGDLRGNGRLGAIELLRFEFTDKSIISGIIFDGNGSSTATNKEMQIENCDDFFMGNIDADFTEVGFISVDGIFQGGEKANLNINQGSTPGIVLGNDTNLYRSATNVLATDDKVDIKNNGGKTTLKLSNTGTDTGITLGGDVVLFRKAATRLEITGSIENNDSISSGSTIIAGSNLEVNGIHVPQHVLHGSLQEDDIFDAISPFLTTGGVMVVSGGIEISPLLTIVSRVTRIFKVTESYRFRA</sequence>
<reference evidence="1" key="1">
    <citation type="journal article" date="2015" name="Nature">
        <title>Complex archaea that bridge the gap between prokaryotes and eukaryotes.</title>
        <authorList>
            <person name="Spang A."/>
            <person name="Saw J.H."/>
            <person name="Jorgensen S.L."/>
            <person name="Zaremba-Niedzwiedzka K."/>
            <person name="Martijn J."/>
            <person name="Lind A.E."/>
            <person name="van Eijk R."/>
            <person name="Schleper C."/>
            <person name="Guy L."/>
            <person name="Ettema T.J."/>
        </authorList>
    </citation>
    <scope>NUCLEOTIDE SEQUENCE</scope>
</reference>
<dbReference type="EMBL" id="LAZR01027229">
    <property type="protein sequence ID" value="KKL66370.1"/>
    <property type="molecule type" value="Genomic_DNA"/>
</dbReference>
<proteinExistence type="predicted"/>
<dbReference type="SUPFAM" id="SSF51126">
    <property type="entry name" value="Pectin lyase-like"/>
    <property type="match status" value="1"/>
</dbReference>
<protein>
    <submittedName>
        <fullName evidence="1">Uncharacterized protein</fullName>
    </submittedName>
</protein>
<dbReference type="InterPro" id="IPR011050">
    <property type="entry name" value="Pectin_lyase_fold/virulence"/>
</dbReference>
<evidence type="ECO:0000313" key="1">
    <source>
        <dbReference type="EMBL" id="KKL66370.1"/>
    </source>
</evidence>
<comment type="caution">
    <text evidence="1">The sequence shown here is derived from an EMBL/GenBank/DDBJ whole genome shotgun (WGS) entry which is preliminary data.</text>
</comment>
<name>A0A0F9GA32_9ZZZZ</name>
<gene>
    <name evidence="1" type="ORF">LCGC14_2145650</name>
</gene>
<organism evidence="1">
    <name type="scientific">marine sediment metagenome</name>
    <dbReference type="NCBI Taxonomy" id="412755"/>
    <lineage>
        <taxon>unclassified sequences</taxon>
        <taxon>metagenomes</taxon>
        <taxon>ecological metagenomes</taxon>
    </lineage>
</organism>